<proteinExistence type="predicted"/>
<dbReference type="EMBL" id="JAEQNC010000001">
    <property type="protein sequence ID" value="MBL0370890.1"/>
    <property type="molecule type" value="Genomic_DNA"/>
</dbReference>
<protein>
    <submittedName>
        <fullName evidence="1">Uncharacterized protein</fullName>
    </submittedName>
</protein>
<gene>
    <name evidence="1" type="ORF">JJB09_02505</name>
</gene>
<dbReference type="RefSeq" id="WP_201652536.1">
    <property type="nucleotide sequence ID" value="NZ_JAEQNC010000001.1"/>
</dbReference>
<dbReference type="Proteomes" id="UP000633219">
    <property type="component" value="Unassembled WGS sequence"/>
</dbReference>
<dbReference type="AlphaFoldDB" id="A0A936YR96"/>
<name>A0A936YR96_9HYPH</name>
<evidence type="ECO:0000313" key="2">
    <source>
        <dbReference type="Proteomes" id="UP000633219"/>
    </source>
</evidence>
<keyword evidence="2" id="KW-1185">Reference proteome</keyword>
<evidence type="ECO:0000313" key="1">
    <source>
        <dbReference type="EMBL" id="MBL0370890.1"/>
    </source>
</evidence>
<organism evidence="1 2">
    <name type="scientific">Rhizobium setariae</name>
    <dbReference type="NCBI Taxonomy" id="2801340"/>
    <lineage>
        <taxon>Bacteria</taxon>
        <taxon>Pseudomonadati</taxon>
        <taxon>Pseudomonadota</taxon>
        <taxon>Alphaproteobacteria</taxon>
        <taxon>Hyphomicrobiales</taxon>
        <taxon>Rhizobiaceae</taxon>
        <taxon>Rhizobium/Agrobacterium group</taxon>
        <taxon>Rhizobium</taxon>
    </lineage>
</organism>
<reference evidence="1" key="1">
    <citation type="submission" date="2021-01" db="EMBL/GenBank/DDBJ databases">
        <title>Rhizobium sp. strain KVB221 16S ribosomal RNA gene Genome sequencing and assembly.</title>
        <authorList>
            <person name="Kang M."/>
        </authorList>
    </citation>
    <scope>NUCLEOTIDE SEQUENCE</scope>
    <source>
        <strain evidence="1">KVB221</strain>
    </source>
</reference>
<comment type="caution">
    <text evidence="1">The sequence shown here is derived from an EMBL/GenBank/DDBJ whole genome shotgun (WGS) entry which is preliminary data.</text>
</comment>
<accession>A0A936YR96</accession>
<sequence length="290" mass="31467">MTKKTKCAFGATAPIDLKTVKAHLDQLIDHAFATALPIARIAELMRGDPRDYARLGNLPPVAEGQLLEQAITVLASANPDVSVFADCRLPLDPDFVERIRTMPTELIGKLKAAASGQTRHHYRPDLLVINGEKGTAHLIDIKRSLDSYDAVRIAHLRRRMLAAGISLPDLLGQAGSQVVLRDIRIAVVNIEGVRPDIDRGIWSLAELDHLIGVPDAAVMIVAIRKTFARRVAAQFAAARQVLIEDAVRERVAALRRHSGTTGGGACGQRRSRPGEITIGFARLPDDGSSR</sequence>